<keyword evidence="1" id="KW-0732">Signal</keyword>
<dbReference type="PANTHER" id="PTHR22642">
    <property type="entry name" value="IMIDAZOLONEPROPIONASE"/>
    <property type="match status" value="1"/>
</dbReference>
<dbReference type="InterPro" id="IPR013108">
    <property type="entry name" value="Amidohydro_3"/>
</dbReference>
<dbReference type="STRING" id="1891926.Fuma_01169"/>
<accession>A0A1P8WBY3</accession>
<sequence precursor="true">MTHLNAIAKVLVAILVIAVTVPKTAAQPPTADTIYQGGTILTINPEQPEVEAVATREGKIVACGSEADLMKLRGETTRLIDLKGQVMLPGFVDGHGHCFQAGLHATVASLLPPPDSGIDSIAKIQGALRKWSTNPLAQKYKVILGNGYDDSQLKEQRHPTRQELDEVSTDMAIMAIHQSGHLATVNSKALEQLGYTADTPNPPGGAIRREDDGKTPNGVLEENALMLAIAKLLPPFNAEELDRIAKAGQQLYAEYGYTMAQEGRSLDFSTETWLRLAESDGMLIDVVCYPDITATDKPMGLDGKWHTAEMKNGFRIGGVKLSFDGSPQGKTAYLSKPYFVPPHGRAASYRGYPILQQEEANRKVDLCYRNGWQFLIHCNGDSASDQMLEAVRQAQKTHGKDASRRDVMVHCQTVRFDQLGQMKDLGIYPSFFGLHCFYWGDWHRDSVLGPERAERISPARTAQRMGMKFTEHHDAPVTLPSAIRILSAVVTRRTRSGDILGAAECLDVDTALRTLTIWAAEQHFEESRRGSIAVGKLADFVVLDRNPHEVDLDDLASIEVQQTIKEDKMIYEKK</sequence>
<evidence type="ECO:0000313" key="4">
    <source>
        <dbReference type="Proteomes" id="UP000187735"/>
    </source>
</evidence>
<proteinExistence type="predicted"/>
<dbReference type="Pfam" id="PF07969">
    <property type="entry name" value="Amidohydro_3"/>
    <property type="match status" value="1"/>
</dbReference>
<dbReference type="SUPFAM" id="SSF51556">
    <property type="entry name" value="Metallo-dependent hydrolases"/>
    <property type="match status" value="1"/>
</dbReference>
<evidence type="ECO:0000256" key="1">
    <source>
        <dbReference type="SAM" id="SignalP"/>
    </source>
</evidence>
<organism evidence="3 4">
    <name type="scientific">Fuerstiella marisgermanici</name>
    <dbReference type="NCBI Taxonomy" id="1891926"/>
    <lineage>
        <taxon>Bacteria</taxon>
        <taxon>Pseudomonadati</taxon>
        <taxon>Planctomycetota</taxon>
        <taxon>Planctomycetia</taxon>
        <taxon>Planctomycetales</taxon>
        <taxon>Planctomycetaceae</taxon>
        <taxon>Fuerstiella</taxon>
    </lineage>
</organism>
<keyword evidence="4" id="KW-1185">Reference proteome</keyword>
<evidence type="ECO:0000259" key="2">
    <source>
        <dbReference type="Pfam" id="PF07969"/>
    </source>
</evidence>
<dbReference type="EMBL" id="CP017641">
    <property type="protein sequence ID" value="APZ91580.1"/>
    <property type="molecule type" value="Genomic_DNA"/>
</dbReference>
<evidence type="ECO:0000313" key="3">
    <source>
        <dbReference type="EMBL" id="APZ91580.1"/>
    </source>
</evidence>
<dbReference type="KEGG" id="fmr:Fuma_01169"/>
<dbReference type="GO" id="GO:0016810">
    <property type="term" value="F:hydrolase activity, acting on carbon-nitrogen (but not peptide) bonds"/>
    <property type="evidence" value="ECO:0007669"/>
    <property type="project" value="InterPro"/>
</dbReference>
<protein>
    <submittedName>
        <fullName evidence="3">N-substituted formamide deformylase</fullName>
        <ecNumber evidence="3">3.5.1.91</ecNumber>
    </submittedName>
</protein>
<dbReference type="InterPro" id="IPR033932">
    <property type="entry name" value="YtcJ-like"/>
</dbReference>
<dbReference type="Proteomes" id="UP000187735">
    <property type="component" value="Chromosome"/>
</dbReference>
<dbReference type="AlphaFoldDB" id="A0A1P8WBY3"/>
<name>A0A1P8WBY3_9PLAN</name>
<dbReference type="CDD" id="cd01300">
    <property type="entry name" value="YtcJ_like"/>
    <property type="match status" value="1"/>
</dbReference>
<feature type="domain" description="Amidohydrolase 3" evidence="2">
    <location>
        <begin position="79"/>
        <end position="571"/>
    </location>
</feature>
<gene>
    <name evidence="3" type="primary">nfdA</name>
    <name evidence="3" type="ORF">Fuma_01169</name>
</gene>
<feature type="chain" id="PRO_5012772086" evidence="1">
    <location>
        <begin position="26"/>
        <end position="574"/>
    </location>
</feature>
<dbReference type="RefSeq" id="WP_077023317.1">
    <property type="nucleotide sequence ID" value="NZ_CP017641.1"/>
</dbReference>
<reference evidence="3 4" key="1">
    <citation type="journal article" date="2016" name="Front. Microbiol.">
        <title>Fuerstia marisgermanicae gen. nov., sp. nov., an Unusual Member of the Phylum Planctomycetes from the German Wadden Sea.</title>
        <authorList>
            <person name="Kohn T."/>
            <person name="Heuer A."/>
            <person name="Jogler M."/>
            <person name="Vollmers J."/>
            <person name="Boedeker C."/>
            <person name="Bunk B."/>
            <person name="Rast P."/>
            <person name="Borchert D."/>
            <person name="Glockner I."/>
            <person name="Freese H.M."/>
            <person name="Klenk H.P."/>
            <person name="Overmann J."/>
            <person name="Kaster A.K."/>
            <person name="Rohde M."/>
            <person name="Wiegand S."/>
            <person name="Jogler C."/>
        </authorList>
    </citation>
    <scope>NUCLEOTIDE SEQUENCE [LARGE SCALE GENOMIC DNA]</scope>
    <source>
        <strain evidence="3 4">NH11</strain>
    </source>
</reference>
<dbReference type="OrthoDB" id="9767366at2"/>
<dbReference type="Gene3D" id="3.10.310.70">
    <property type="match status" value="1"/>
</dbReference>
<dbReference type="EC" id="3.5.1.91" evidence="3"/>
<feature type="signal peptide" evidence="1">
    <location>
        <begin position="1"/>
        <end position="25"/>
    </location>
</feature>
<dbReference type="Gene3D" id="3.20.20.140">
    <property type="entry name" value="Metal-dependent hydrolases"/>
    <property type="match status" value="1"/>
</dbReference>
<dbReference type="InterPro" id="IPR011059">
    <property type="entry name" value="Metal-dep_hydrolase_composite"/>
</dbReference>
<dbReference type="PANTHER" id="PTHR22642:SF2">
    <property type="entry name" value="PROTEIN LONG AFTER FAR-RED 3"/>
    <property type="match status" value="1"/>
</dbReference>
<dbReference type="SUPFAM" id="SSF51338">
    <property type="entry name" value="Composite domain of metallo-dependent hydrolases"/>
    <property type="match status" value="1"/>
</dbReference>
<dbReference type="Gene3D" id="2.30.40.10">
    <property type="entry name" value="Urease, subunit C, domain 1"/>
    <property type="match status" value="1"/>
</dbReference>
<dbReference type="InterPro" id="IPR032466">
    <property type="entry name" value="Metal_Hydrolase"/>
</dbReference>
<keyword evidence="3" id="KW-0378">Hydrolase</keyword>